<comment type="caution">
    <text evidence="8">The sequence shown here is derived from an EMBL/GenBank/DDBJ whole genome shotgun (WGS) entry which is preliminary data.</text>
</comment>
<dbReference type="InterPro" id="IPR047804">
    <property type="entry name" value="C69_dipept_A-like"/>
</dbReference>
<evidence type="ECO:0000256" key="5">
    <source>
        <dbReference type="ARBA" id="ARBA00022997"/>
    </source>
</evidence>
<evidence type="ECO:0000256" key="4">
    <source>
        <dbReference type="ARBA" id="ARBA00022801"/>
    </source>
</evidence>
<dbReference type="RefSeq" id="WP_243376254.1">
    <property type="nucleotide sequence ID" value="NZ_JAKZJU020000001.1"/>
</dbReference>
<comment type="catalytic activity">
    <reaction evidence="1">
        <text>an L-aminoacyl-L-amino acid + H2O = 2 an L-alpha-amino acid</text>
        <dbReference type="Rhea" id="RHEA:48940"/>
        <dbReference type="ChEBI" id="CHEBI:15377"/>
        <dbReference type="ChEBI" id="CHEBI:59869"/>
        <dbReference type="ChEBI" id="CHEBI:77460"/>
        <dbReference type="EC" id="3.4.13.19"/>
    </reaction>
</comment>
<keyword evidence="7" id="KW-0175">Coiled coil</keyword>
<feature type="coiled-coil region" evidence="7">
    <location>
        <begin position="434"/>
        <end position="461"/>
    </location>
</feature>
<dbReference type="NCBIfam" id="NF033678">
    <property type="entry name" value="C69_fam_dipept"/>
    <property type="match status" value="1"/>
</dbReference>
<keyword evidence="5 6" id="KW-0224">Dipeptidase</keyword>
<dbReference type="PANTHER" id="PTHR12994">
    <property type="entry name" value="SECERNIN"/>
    <property type="match status" value="1"/>
</dbReference>
<keyword evidence="4 6" id="KW-0378">Hydrolase</keyword>
<accession>A0ABT7IMA4</accession>
<evidence type="ECO:0000313" key="8">
    <source>
        <dbReference type="EMBL" id="MDL2059503.1"/>
    </source>
</evidence>
<evidence type="ECO:0000256" key="1">
    <source>
        <dbReference type="ARBA" id="ARBA00001670"/>
    </source>
</evidence>
<proteinExistence type="inferred from homology"/>
<dbReference type="InterPro" id="IPR005322">
    <property type="entry name" value="Peptidase_C69"/>
</dbReference>
<dbReference type="EMBL" id="JAKZJU020000001">
    <property type="protein sequence ID" value="MDL2059503.1"/>
    <property type="molecule type" value="Genomic_DNA"/>
</dbReference>
<gene>
    <name evidence="8" type="ORF">MUN46_006130</name>
</gene>
<organism evidence="8 9">
    <name type="scientific">Mesosutterella faecium</name>
    <dbReference type="NCBI Taxonomy" id="2925194"/>
    <lineage>
        <taxon>Bacteria</taxon>
        <taxon>Pseudomonadati</taxon>
        <taxon>Pseudomonadota</taxon>
        <taxon>Betaproteobacteria</taxon>
        <taxon>Burkholderiales</taxon>
        <taxon>Sutterellaceae</taxon>
        <taxon>Mesosutterella</taxon>
    </lineage>
</organism>
<sequence length="472" mass="52291">MPCTTILAGSGATADHSLIIARNEDCAPDDAKRLLWHPAQEARPGRVFRSFRNDFAAPFEAAALGYQSVSDSATDGASEGEAGFNEAGVGITATETIFASEASLALDPYLPLTGVVEDMIEDYVLPLSHSAREGVRILGRAIEEHGAGEGCGVAFVDEREVWWFETCCAHQWAAARLPQECCYVTANHARLRAFDPQDTENFLSSPGLVSFAEAHGLWPTGKRPFDVRAAYVDEKPSDLYYNYPRNRVLIEKYRGGAPLRSEDDPDFPVFFRPARPLTILDVAAGLRNRFEGTDSDPYATGNPHVKARPISVFRCSHSHILVRKPWLPLSVGAVSWVSWGMPSLSVFVPFFEGFRDVPQAYRTGTHDADGQSAGWAFRKPQTLAMMDYGRLEPVVRRVWDRWEAQALRKTALIETRYCDLLALKGEAAADLYLERENTAVLEDALRQARALENELMTLLTRSVSARFPFNGA</sequence>
<evidence type="ECO:0000313" key="9">
    <source>
        <dbReference type="Proteomes" id="UP001165481"/>
    </source>
</evidence>
<keyword evidence="3 6" id="KW-0645">Protease</keyword>
<keyword evidence="9" id="KW-1185">Reference proteome</keyword>
<protein>
    <recommendedName>
        <fullName evidence="6">Dipeptidase</fullName>
        <ecNumber evidence="6">3.4.-.-</ecNumber>
    </recommendedName>
</protein>
<name>A0ABT7IMA4_9BURK</name>
<dbReference type="Pfam" id="PF03577">
    <property type="entry name" value="Peptidase_C69"/>
    <property type="match status" value="1"/>
</dbReference>
<dbReference type="GO" id="GO:0016805">
    <property type="term" value="F:dipeptidase activity"/>
    <property type="evidence" value="ECO:0007669"/>
    <property type="project" value="UniProtKB-KW"/>
</dbReference>
<dbReference type="PANTHER" id="PTHR12994:SF17">
    <property type="entry name" value="LD30995P"/>
    <property type="match status" value="1"/>
</dbReference>
<dbReference type="Gene3D" id="3.60.60.10">
    <property type="entry name" value="Penicillin V Acylase, Chain A"/>
    <property type="match status" value="1"/>
</dbReference>
<evidence type="ECO:0000256" key="2">
    <source>
        <dbReference type="ARBA" id="ARBA00007225"/>
    </source>
</evidence>
<comment type="similarity">
    <text evidence="2 6">Belongs to the peptidase C69 family.</text>
</comment>
<reference evidence="8" key="1">
    <citation type="submission" date="2023-03" db="EMBL/GenBank/DDBJ databases">
        <title>Mesosutterella sp. nov. isolated from porcine feces.</title>
        <authorList>
            <person name="Yu S."/>
        </authorList>
    </citation>
    <scope>NUCLEOTIDE SEQUENCE</scope>
    <source>
        <strain evidence="8">AGMB02718</strain>
    </source>
</reference>
<evidence type="ECO:0000256" key="3">
    <source>
        <dbReference type="ARBA" id="ARBA00022670"/>
    </source>
</evidence>
<evidence type="ECO:0000256" key="6">
    <source>
        <dbReference type="RuleBase" id="RU364089"/>
    </source>
</evidence>
<dbReference type="Proteomes" id="UP001165481">
    <property type="component" value="Unassembled WGS sequence"/>
</dbReference>
<dbReference type="EC" id="3.4.-.-" evidence="6"/>
<evidence type="ECO:0000256" key="7">
    <source>
        <dbReference type="SAM" id="Coils"/>
    </source>
</evidence>